<protein>
    <recommendedName>
        <fullName evidence="4">Photosynthesis system II assembly factor Ycf48/Hcf136-like domain-containing protein</fullName>
    </recommendedName>
</protein>
<keyword evidence="1" id="KW-0602">Photosynthesis</keyword>
<gene>
    <name evidence="5" type="ORF">CBA19CS42_32735</name>
</gene>
<dbReference type="PANTHER" id="PTHR47199:SF2">
    <property type="entry name" value="PHOTOSYSTEM II STABILITY_ASSEMBLY FACTOR HCF136, CHLOROPLASTIC"/>
    <property type="match status" value="1"/>
</dbReference>
<evidence type="ECO:0000256" key="1">
    <source>
        <dbReference type="ARBA" id="ARBA00022531"/>
    </source>
</evidence>
<accession>A0AA37MJ14</accession>
<keyword evidence="2" id="KW-0604">Photosystem II</keyword>
<dbReference type="Gene3D" id="2.130.10.10">
    <property type="entry name" value="YVTN repeat-like/Quinoprotein amine dehydrogenase"/>
    <property type="match status" value="3"/>
</dbReference>
<dbReference type="Proteomes" id="UP001055111">
    <property type="component" value="Unassembled WGS sequence"/>
</dbReference>
<evidence type="ECO:0000256" key="2">
    <source>
        <dbReference type="ARBA" id="ARBA00023276"/>
    </source>
</evidence>
<dbReference type="EMBL" id="BPUS01000022">
    <property type="protein sequence ID" value="GJH29385.1"/>
    <property type="molecule type" value="Genomic_DNA"/>
</dbReference>
<evidence type="ECO:0000313" key="6">
    <source>
        <dbReference type="Proteomes" id="UP001055111"/>
    </source>
</evidence>
<comment type="caution">
    <text evidence="5">The sequence shown here is derived from an EMBL/GenBank/DDBJ whole genome shotgun (WGS) entry which is preliminary data.</text>
</comment>
<feature type="chain" id="PRO_5041339628" description="Photosynthesis system II assembly factor Ycf48/Hcf136-like domain-containing protein" evidence="3">
    <location>
        <begin position="38"/>
        <end position="415"/>
    </location>
</feature>
<sequence length="415" mass="42494">MFVMNPLGRRQLWGPRCRFALAAAALSLSTASPFAYAAAEAAPLVRPATVTALATHALMLAVAKAGDSRTVAVGERGIVLVSDDDGRGWRQVPVPVSVTLTSVQFVDARQGWIAGHSGVILHTEDGGEHWTRQLDGTAAAQLASKEAEALAANDADVAPVAAPPSNDDGTAIPVVPHKSPAQVALSNAQRLAKEGADKPFLSLWFSDAQHGTAVGAYGLAVHTNDGGRTWQSWAARVGDARSLHLYAVRQRGDSIWIAGEQGFVARSNDGGLSFDVVATPYKGSFFALGIVPDGAVVLGGLRGNVVRSADGGATFTALKPGGDAAITDIVYAADGTWLLATQSGQVYASRDAASTFQPLLARPTFPLNGIAAGPSGTVIGAGFAGAISVAQIGKEAAPAHIARNAQSNGIAGGQQ</sequence>
<dbReference type="SUPFAM" id="SSF110296">
    <property type="entry name" value="Oligoxyloglucan reducing end-specific cellobiohydrolase"/>
    <property type="match status" value="1"/>
</dbReference>
<keyword evidence="3" id="KW-0732">Signal</keyword>
<reference evidence="5" key="1">
    <citation type="submission" date="2022-09" db="EMBL/GenBank/DDBJ databases">
        <title>Isolation and characterization of 3-chlorobenzoate degrading bacteria from soils in Shizuoka.</title>
        <authorList>
            <person name="Ifat A."/>
            <person name="Ogawa N."/>
            <person name="Kimbara K."/>
            <person name="Moriuchi R."/>
            <person name="Dohra H."/>
            <person name="Shintani M."/>
        </authorList>
    </citation>
    <scope>NUCLEOTIDE SEQUENCE</scope>
    <source>
        <strain evidence="5">19CS4-2</strain>
    </source>
</reference>
<dbReference type="AlphaFoldDB" id="A0AA37MJ14"/>
<dbReference type="InterPro" id="IPR015943">
    <property type="entry name" value="WD40/YVTN_repeat-like_dom_sf"/>
</dbReference>
<organism evidence="5 6">
    <name type="scientific">Caballeronia novacaledonica</name>
    <dbReference type="NCBI Taxonomy" id="1544861"/>
    <lineage>
        <taxon>Bacteria</taxon>
        <taxon>Pseudomonadati</taxon>
        <taxon>Pseudomonadota</taxon>
        <taxon>Betaproteobacteria</taxon>
        <taxon>Burkholderiales</taxon>
        <taxon>Burkholderiaceae</taxon>
        <taxon>Caballeronia</taxon>
    </lineage>
</organism>
<name>A0AA37MJ14_9BURK</name>
<evidence type="ECO:0000256" key="3">
    <source>
        <dbReference type="SAM" id="SignalP"/>
    </source>
</evidence>
<evidence type="ECO:0000313" key="5">
    <source>
        <dbReference type="EMBL" id="GJH29385.1"/>
    </source>
</evidence>
<dbReference type="Pfam" id="PF14870">
    <property type="entry name" value="PSII_BNR"/>
    <property type="match status" value="2"/>
</dbReference>
<evidence type="ECO:0000259" key="4">
    <source>
        <dbReference type="Pfam" id="PF14870"/>
    </source>
</evidence>
<dbReference type="InterPro" id="IPR028203">
    <property type="entry name" value="PSII_CF48-like_dom"/>
</dbReference>
<dbReference type="GO" id="GO:0009523">
    <property type="term" value="C:photosystem II"/>
    <property type="evidence" value="ECO:0007669"/>
    <property type="project" value="UniProtKB-KW"/>
</dbReference>
<dbReference type="GO" id="GO:0015979">
    <property type="term" value="P:photosynthesis"/>
    <property type="evidence" value="ECO:0007669"/>
    <property type="project" value="UniProtKB-KW"/>
</dbReference>
<feature type="signal peptide" evidence="3">
    <location>
        <begin position="1"/>
        <end position="37"/>
    </location>
</feature>
<feature type="domain" description="Photosynthesis system II assembly factor Ycf48/Hcf136-like" evidence="4">
    <location>
        <begin position="197"/>
        <end position="349"/>
    </location>
</feature>
<feature type="domain" description="Photosynthesis system II assembly factor Ycf48/Hcf136-like" evidence="4">
    <location>
        <begin position="50"/>
        <end position="132"/>
    </location>
</feature>
<dbReference type="RefSeq" id="WP_238216675.1">
    <property type="nucleotide sequence ID" value="NZ_BPUS01000022.1"/>
</dbReference>
<dbReference type="PANTHER" id="PTHR47199">
    <property type="entry name" value="PHOTOSYSTEM II STABILITY/ASSEMBLY FACTOR HCF136, CHLOROPLASTIC"/>
    <property type="match status" value="1"/>
</dbReference>
<proteinExistence type="predicted"/>